<gene>
    <name evidence="1" type="ORF">DPMN_038769</name>
    <name evidence="2" type="ORF">DPMN_038784</name>
</gene>
<dbReference type="EMBL" id="JAIWYP010000002">
    <property type="protein sequence ID" value="KAH3875516.1"/>
    <property type="molecule type" value="Genomic_DNA"/>
</dbReference>
<evidence type="ECO:0000313" key="2">
    <source>
        <dbReference type="EMBL" id="KAH3875516.1"/>
    </source>
</evidence>
<protein>
    <submittedName>
        <fullName evidence="1">Uncharacterized protein</fullName>
    </submittedName>
</protein>
<evidence type="ECO:0000313" key="1">
    <source>
        <dbReference type="EMBL" id="KAH3875502.1"/>
    </source>
</evidence>
<reference evidence="1" key="2">
    <citation type="submission" date="2020-11" db="EMBL/GenBank/DDBJ databases">
        <authorList>
            <person name="McCartney M.A."/>
            <person name="Auch B."/>
            <person name="Kono T."/>
            <person name="Mallez S."/>
            <person name="Becker A."/>
            <person name="Gohl D.M."/>
            <person name="Silverstein K.A.T."/>
            <person name="Koren S."/>
            <person name="Bechman K.B."/>
            <person name="Herman A."/>
            <person name="Abrahante J.E."/>
            <person name="Garbe J."/>
        </authorList>
    </citation>
    <scope>NUCLEOTIDE SEQUENCE</scope>
    <source>
        <strain evidence="1">Duluth1</strain>
        <tissue evidence="1">Whole animal</tissue>
    </source>
</reference>
<comment type="caution">
    <text evidence="1">The sequence shown here is derived from an EMBL/GenBank/DDBJ whole genome shotgun (WGS) entry which is preliminary data.</text>
</comment>
<evidence type="ECO:0000313" key="3">
    <source>
        <dbReference type="Proteomes" id="UP000828390"/>
    </source>
</evidence>
<reference evidence="1" key="1">
    <citation type="journal article" date="2019" name="bioRxiv">
        <title>The Genome of the Zebra Mussel, Dreissena polymorpha: A Resource for Invasive Species Research.</title>
        <authorList>
            <person name="McCartney M.A."/>
            <person name="Auch B."/>
            <person name="Kono T."/>
            <person name="Mallez S."/>
            <person name="Zhang Y."/>
            <person name="Obille A."/>
            <person name="Becker A."/>
            <person name="Abrahante J.E."/>
            <person name="Garbe J."/>
            <person name="Badalamenti J.P."/>
            <person name="Herman A."/>
            <person name="Mangelson H."/>
            <person name="Liachko I."/>
            <person name="Sullivan S."/>
            <person name="Sone E.D."/>
            <person name="Koren S."/>
            <person name="Silverstein K.A.T."/>
            <person name="Beckman K.B."/>
            <person name="Gohl D.M."/>
        </authorList>
    </citation>
    <scope>NUCLEOTIDE SEQUENCE</scope>
    <source>
        <strain evidence="1">Duluth1</strain>
        <tissue evidence="1">Whole animal</tissue>
    </source>
</reference>
<dbReference type="AlphaFoldDB" id="A0A9D4MHM8"/>
<organism evidence="1 3">
    <name type="scientific">Dreissena polymorpha</name>
    <name type="common">Zebra mussel</name>
    <name type="synonym">Mytilus polymorpha</name>
    <dbReference type="NCBI Taxonomy" id="45954"/>
    <lineage>
        <taxon>Eukaryota</taxon>
        <taxon>Metazoa</taxon>
        <taxon>Spiralia</taxon>
        <taxon>Lophotrochozoa</taxon>
        <taxon>Mollusca</taxon>
        <taxon>Bivalvia</taxon>
        <taxon>Autobranchia</taxon>
        <taxon>Heteroconchia</taxon>
        <taxon>Euheterodonta</taxon>
        <taxon>Imparidentia</taxon>
        <taxon>Neoheterodontei</taxon>
        <taxon>Myida</taxon>
        <taxon>Dreissenoidea</taxon>
        <taxon>Dreissenidae</taxon>
        <taxon>Dreissena</taxon>
    </lineage>
</organism>
<keyword evidence="3" id="KW-1185">Reference proteome</keyword>
<name>A0A9D4MHM8_DREPO</name>
<proteinExistence type="predicted"/>
<sequence>MTRLALKIRKLPHPPLHPKIVTSRVFTRNTAPSPGGHVFQWTGNIFEFNQHIIKTNILTNFELGRGIIGTYVLTKFHEDLTINVASRVFTRQMLTTDAQRTTEDGQKAITIAHHEHVVLR</sequence>
<accession>A0A9D4MHM8</accession>
<dbReference type="EMBL" id="JAIWYP010000002">
    <property type="protein sequence ID" value="KAH3875502.1"/>
    <property type="molecule type" value="Genomic_DNA"/>
</dbReference>
<dbReference type="Proteomes" id="UP000828390">
    <property type="component" value="Unassembled WGS sequence"/>
</dbReference>